<protein>
    <submittedName>
        <fullName evidence="1">Uncharacterized protein</fullName>
    </submittedName>
</protein>
<dbReference type="EMBL" id="BK015465">
    <property type="protein sequence ID" value="DAE08184.1"/>
    <property type="molecule type" value="Genomic_DNA"/>
</dbReference>
<evidence type="ECO:0000313" key="1">
    <source>
        <dbReference type="EMBL" id="DAE08184.1"/>
    </source>
</evidence>
<name>A0A8S5PN39_9CAUD</name>
<organism evidence="1">
    <name type="scientific">Siphoviridae sp. ctXQ014</name>
    <dbReference type="NCBI Taxonomy" id="2825542"/>
    <lineage>
        <taxon>Viruses</taxon>
        <taxon>Duplodnaviria</taxon>
        <taxon>Heunggongvirae</taxon>
        <taxon>Uroviricota</taxon>
        <taxon>Caudoviricetes</taxon>
    </lineage>
</organism>
<sequence>MDKFDRELQREILKVCIEAYPRTVDELGNDYVSEIIMSAPLDKLLANLFYLSGHGLITFPRIGSNLDDQLAFSILDMSSVTCKGIDFMLNDGGLSAILNVQTIKFHREAVVVLEDLIAISNMDVEQKEKAKSTLGELSTEALKTVVQAATTAGLSALLGK</sequence>
<proteinExistence type="predicted"/>
<accession>A0A8S5PN39</accession>
<reference evidence="1" key="1">
    <citation type="journal article" date="2021" name="Proc. Natl. Acad. Sci. U.S.A.">
        <title>A Catalog of Tens of Thousands of Viruses from Human Metagenomes Reveals Hidden Associations with Chronic Diseases.</title>
        <authorList>
            <person name="Tisza M.J."/>
            <person name="Buck C.B."/>
        </authorList>
    </citation>
    <scope>NUCLEOTIDE SEQUENCE</scope>
    <source>
        <strain evidence="1">CtXQ014</strain>
    </source>
</reference>